<evidence type="ECO:0000313" key="1">
    <source>
        <dbReference type="Proteomes" id="UP000887576"/>
    </source>
</evidence>
<accession>A0AC34RRT9</accession>
<sequence length="994" mass="111356">MMQNSPGSNYDAHDDHSDKMDADTSGTSSSASMNDSIRRELSVAQNEGMDFEMDSKLPELNATAMLSTTEVQPIQTNGEDEKPPELMEMGEFVEYKRQRGWETPTQLPINGVVQPRVVPPPGKPTKHTNRIEFLYTVIKSLKKHNHAWPFEKPVDAVKLILNDYFDVVKRPMDLGTVEQRIKNKYYVCFNECLQDIMTVFTNCYKYNPPGNSDIKQVWENCYAYNSPTEDVSYMCKNVENAFNEKIRKLPSEEYEVTPSWIKSKKKKSSGRHPPPKVSREASTFSSASELATTSDELRSLKRKGEPIRELPEKKINPNIKNKPAADFSNLPPKWEGKYNARMNACLKIVHDFLSKKSAKFASHFAEPVDVEGLQLADYYDIVKNPMDLTTIKRKFEAKQYRNAEEFRDDMMLICSNCYLYNPEGSVVHICGRQLQKCFEDRWKRLPPEESEVHEPTTSFNMPILSRPKPLPTTSFTPLSVVTPNNYGVIDNLDQLDLVVNWLQTVCNDLQKRMTEITNYTSKLIDIKLRCKTGELMNISLPEEHQHIISLCEGTSLGTAGLMTPLTPSALASKRLRGPGRPARTPSTLSATQNNFVTPVPEVVAAPIPPPPPPVVKPPPPLPVAPSNSVTSTGESSQPPKSTRGRKPGSKNKPKPDPNAPVLKDEFVFVSDDERSHEPMSYDEKRQLSLDINQLPSDRLSRVVSIIEAREKIHDFNPEEIEIDFETLKPVTLRELEAYVASVLRKNNKGRKSNANRSSMDTEVRKKELENRINSLSGTGAAPSTAANITQMPHVNGERAPERTLQRQNSSSSSSSGTTSSDDSSSSDSDSESDNDNGEWSSNPKPAPKSTNGNAEKPISTQHINGTRSPARQNLYSTAHKNLPTSNGHYAKEVPVSKKEQPRPTQENRSRPPPVPVPKPKPMTPNMGNRPSQIKDDPLAGLLDDSSPPKIDKPVIPTRNIPDRNDNVNRNRPVVHNSVDMSSQIELMANFEDNF</sequence>
<reference evidence="2" key="1">
    <citation type="submission" date="2022-11" db="UniProtKB">
        <authorList>
            <consortium name="WormBaseParasite"/>
        </authorList>
    </citation>
    <scope>IDENTIFICATION</scope>
</reference>
<proteinExistence type="predicted"/>
<evidence type="ECO:0000313" key="2">
    <source>
        <dbReference type="WBParaSite" id="JU765_v2.g9647.t3"/>
    </source>
</evidence>
<dbReference type="WBParaSite" id="JU765_v2.g9647.t3">
    <property type="protein sequence ID" value="JU765_v2.g9647.t3"/>
    <property type="gene ID" value="JU765_v2.g9647"/>
</dbReference>
<organism evidence="1 2">
    <name type="scientific">Panagrolaimus sp. JU765</name>
    <dbReference type="NCBI Taxonomy" id="591449"/>
    <lineage>
        <taxon>Eukaryota</taxon>
        <taxon>Metazoa</taxon>
        <taxon>Ecdysozoa</taxon>
        <taxon>Nematoda</taxon>
        <taxon>Chromadorea</taxon>
        <taxon>Rhabditida</taxon>
        <taxon>Tylenchina</taxon>
        <taxon>Panagrolaimomorpha</taxon>
        <taxon>Panagrolaimoidea</taxon>
        <taxon>Panagrolaimidae</taxon>
        <taxon>Panagrolaimus</taxon>
    </lineage>
</organism>
<dbReference type="Proteomes" id="UP000887576">
    <property type="component" value="Unplaced"/>
</dbReference>
<protein>
    <submittedName>
        <fullName evidence="2">Bromodomain-containing protein</fullName>
    </submittedName>
</protein>
<name>A0AC34RRT9_9BILA</name>